<dbReference type="EnsemblMetazoa" id="tetur17g02050.1">
    <property type="protein sequence ID" value="tetur17g02050.1"/>
    <property type="gene ID" value="tetur17g02050"/>
</dbReference>
<evidence type="ECO:0000313" key="5">
    <source>
        <dbReference type="Proteomes" id="UP000015104"/>
    </source>
</evidence>
<dbReference type="AlphaFoldDB" id="T1KPX4"/>
<name>T1KPX4_TETUR</name>
<reference evidence="4" key="2">
    <citation type="submission" date="2015-06" db="UniProtKB">
        <authorList>
            <consortium name="EnsemblMetazoa"/>
        </authorList>
    </citation>
    <scope>IDENTIFICATION</scope>
</reference>
<evidence type="ECO:0000256" key="1">
    <source>
        <dbReference type="ARBA" id="ARBA00022443"/>
    </source>
</evidence>
<accession>T1KPX4</accession>
<keyword evidence="5" id="KW-1185">Reference proteome</keyword>
<dbReference type="PROSITE" id="PS50002">
    <property type="entry name" value="SH3"/>
    <property type="match status" value="1"/>
</dbReference>
<dbReference type="PRINTS" id="PR00452">
    <property type="entry name" value="SH3DOMAIN"/>
</dbReference>
<dbReference type="HOGENOM" id="CLU_1404107_0_0_1"/>
<sequence length="194" mass="21858">MAFLCSARVRRNKKTKDIDKPTTRQPILGRITGSNSIETLVRVGIEKENGLSPDSKMVVLHDFNPCVDDELEVKRGQIVNILYQEKGWIYVIAENNQEGFIPHSYCAPIGSHLADLALNIKHKKSHRNGLDTSNTNDAPNEINHHQTYLNNTSLLEDEIKDNHLLHVSSAPPSIEVSPFHKDPSGHYIVLFTFI</sequence>
<evidence type="ECO:0000259" key="3">
    <source>
        <dbReference type="PROSITE" id="PS50002"/>
    </source>
</evidence>
<reference evidence="5" key="1">
    <citation type="submission" date="2011-08" db="EMBL/GenBank/DDBJ databases">
        <authorList>
            <person name="Rombauts S."/>
        </authorList>
    </citation>
    <scope>NUCLEOTIDE SEQUENCE</scope>
    <source>
        <strain evidence="5">London</strain>
    </source>
</reference>
<dbReference type="SMART" id="SM00326">
    <property type="entry name" value="SH3"/>
    <property type="match status" value="1"/>
</dbReference>
<dbReference type="eggNOG" id="ENOG502QPX9">
    <property type="taxonomic scope" value="Eukaryota"/>
</dbReference>
<keyword evidence="1 2" id="KW-0728">SH3 domain</keyword>
<dbReference type="Proteomes" id="UP000015104">
    <property type="component" value="Unassembled WGS sequence"/>
</dbReference>
<dbReference type="SUPFAM" id="SSF50044">
    <property type="entry name" value="SH3-domain"/>
    <property type="match status" value="1"/>
</dbReference>
<dbReference type="Pfam" id="PF07653">
    <property type="entry name" value="SH3_2"/>
    <property type="match status" value="1"/>
</dbReference>
<evidence type="ECO:0000313" key="4">
    <source>
        <dbReference type="EnsemblMetazoa" id="tetur17g02050.1"/>
    </source>
</evidence>
<proteinExistence type="predicted"/>
<dbReference type="InterPro" id="IPR036028">
    <property type="entry name" value="SH3-like_dom_sf"/>
</dbReference>
<dbReference type="CDD" id="cd00174">
    <property type="entry name" value="SH3"/>
    <property type="match status" value="1"/>
</dbReference>
<feature type="domain" description="SH3" evidence="3">
    <location>
        <begin position="52"/>
        <end position="111"/>
    </location>
</feature>
<organism evidence="4 5">
    <name type="scientific">Tetranychus urticae</name>
    <name type="common">Two-spotted spider mite</name>
    <dbReference type="NCBI Taxonomy" id="32264"/>
    <lineage>
        <taxon>Eukaryota</taxon>
        <taxon>Metazoa</taxon>
        <taxon>Ecdysozoa</taxon>
        <taxon>Arthropoda</taxon>
        <taxon>Chelicerata</taxon>
        <taxon>Arachnida</taxon>
        <taxon>Acari</taxon>
        <taxon>Acariformes</taxon>
        <taxon>Trombidiformes</taxon>
        <taxon>Prostigmata</taxon>
        <taxon>Eleutherengona</taxon>
        <taxon>Raphignathae</taxon>
        <taxon>Tetranychoidea</taxon>
        <taxon>Tetranychidae</taxon>
        <taxon>Tetranychus</taxon>
    </lineage>
</organism>
<dbReference type="EMBL" id="CAEY01000341">
    <property type="status" value="NOT_ANNOTATED_CDS"/>
    <property type="molecule type" value="Genomic_DNA"/>
</dbReference>
<dbReference type="InterPro" id="IPR001452">
    <property type="entry name" value="SH3_domain"/>
</dbReference>
<protein>
    <recommendedName>
        <fullName evidence="3">SH3 domain-containing protein</fullName>
    </recommendedName>
</protein>
<dbReference type="STRING" id="32264.T1KPX4"/>
<dbReference type="Gene3D" id="2.30.30.40">
    <property type="entry name" value="SH3 Domains"/>
    <property type="match status" value="1"/>
</dbReference>
<evidence type="ECO:0000256" key="2">
    <source>
        <dbReference type="PROSITE-ProRule" id="PRU00192"/>
    </source>
</evidence>